<dbReference type="PROSITE" id="PS50943">
    <property type="entry name" value="HTH_CROC1"/>
    <property type="match status" value="1"/>
</dbReference>
<dbReference type="SMART" id="SM00530">
    <property type="entry name" value="HTH_XRE"/>
    <property type="match status" value="1"/>
</dbReference>
<protein>
    <submittedName>
        <fullName evidence="2">Helix-turn-helix domain-containing protein</fullName>
    </submittedName>
</protein>
<dbReference type="SUPFAM" id="SSF47413">
    <property type="entry name" value="lambda repressor-like DNA-binding domains"/>
    <property type="match status" value="1"/>
</dbReference>
<dbReference type="EMBL" id="DYXG01000095">
    <property type="protein sequence ID" value="HJE97900.1"/>
    <property type="molecule type" value="Genomic_DNA"/>
</dbReference>
<accession>A0A921K2D1</accession>
<sequence>MGIYERIKELAKKRDLSINKLEEKLGFARGYLYTWKNKTPGIDKVEIVADFFHVSTDYLLGRTDQKEIHTDKRDPIDKMLDEVMSYDGKEPSANDREVLRGIIEAYLKNKK</sequence>
<evidence type="ECO:0000313" key="3">
    <source>
        <dbReference type="Proteomes" id="UP000707535"/>
    </source>
</evidence>
<organism evidence="2 3">
    <name type="scientific">Ligilactobacillus acidipiscis</name>
    <dbReference type="NCBI Taxonomy" id="89059"/>
    <lineage>
        <taxon>Bacteria</taxon>
        <taxon>Bacillati</taxon>
        <taxon>Bacillota</taxon>
        <taxon>Bacilli</taxon>
        <taxon>Lactobacillales</taxon>
        <taxon>Lactobacillaceae</taxon>
        <taxon>Ligilactobacillus</taxon>
    </lineage>
</organism>
<dbReference type="Gene3D" id="1.10.260.40">
    <property type="entry name" value="lambda repressor-like DNA-binding domains"/>
    <property type="match status" value="1"/>
</dbReference>
<dbReference type="Proteomes" id="UP000707535">
    <property type="component" value="Unassembled WGS sequence"/>
</dbReference>
<dbReference type="GO" id="GO:0003677">
    <property type="term" value="F:DNA binding"/>
    <property type="evidence" value="ECO:0007669"/>
    <property type="project" value="InterPro"/>
</dbReference>
<dbReference type="Pfam" id="PF12844">
    <property type="entry name" value="HTH_19"/>
    <property type="match status" value="1"/>
</dbReference>
<reference evidence="2" key="1">
    <citation type="journal article" date="2021" name="PeerJ">
        <title>Extensive microbial diversity within the chicken gut microbiome revealed by metagenomics and culture.</title>
        <authorList>
            <person name="Gilroy R."/>
            <person name="Ravi A."/>
            <person name="Getino M."/>
            <person name="Pursley I."/>
            <person name="Horton D.L."/>
            <person name="Alikhan N.F."/>
            <person name="Baker D."/>
            <person name="Gharbi K."/>
            <person name="Hall N."/>
            <person name="Watson M."/>
            <person name="Adriaenssens E.M."/>
            <person name="Foster-Nyarko E."/>
            <person name="Jarju S."/>
            <person name="Secka A."/>
            <person name="Antonio M."/>
            <person name="Oren A."/>
            <person name="Chaudhuri R.R."/>
            <person name="La Ragione R."/>
            <person name="Hildebrand F."/>
            <person name="Pallen M.J."/>
        </authorList>
    </citation>
    <scope>NUCLEOTIDE SEQUENCE</scope>
    <source>
        <strain evidence="2">CHK174-6876</strain>
    </source>
</reference>
<evidence type="ECO:0000259" key="1">
    <source>
        <dbReference type="PROSITE" id="PS50943"/>
    </source>
</evidence>
<gene>
    <name evidence="2" type="ORF">K8V00_09785</name>
</gene>
<proteinExistence type="predicted"/>
<dbReference type="CDD" id="cd00093">
    <property type="entry name" value="HTH_XRE"/>
    <property type="match status" value="1"/>
</dbReference>
<dbReference type="InterPro" id="IPR010982">
    <property type="entry name" value="Lambda_DNA-bd_dom_sf"/>
</dbReference>
<feature type="domain" description="HTH cro/C1-type" evidence="1">
    <location>
        <begin position="7"/>
        <end position="59"/>
    </location>
</feature>
<dbReference type="AlphaFoldDB" id="A0A921K2D1"/>
<name>A0A921K2D1_9LACO</name>
<evidence type="ECO:0000313" key="2">
    <source>
        <dbReference type="EMBL" id="HJE97900.1"/>
    </source>
</evidence>
<reference evidence="2" key="2">
    <citation type="submission" date="2021-09" db="EMBL/GenBank/DDBJ databases">
        <authorList>
            <person name="Gilroy R."/>
        </authorList>
    </citation>
    <scope>NUCLEOTIDE SEQUENCE</scope>
    <source>
        <strain evidence="2">CHK174-6876</strain>
    </source>
</reference>
<comment type="caution">
    <text evidence="2">The sequence shown here is derived from an EMBL/GenBank/DDBJ whole genome shotgun (WGS) entry which is preliminary data.</text>
</comment>
<dbReference type="InterPro" id="IPR001387">
    <property type="entry name" value="Cro/C1-type_HTH"/>
</dbReference>